<evidence type="ECO:0000256" key="11">
    <source>
        <dbReference type="ARBA" id="ARBA00022840"/>
    </source>
</evidence>
<evidence type="ECO:0000256" key="22">
    <source>
        <dbReference type="ARBA" id="ARBA00076271"/>
    </source>
</evidence>
<evidence type="ECO:0000256" key="18">
    <source>
        <dbReference type="ARBA" id="ARBA00044542"/>
    </source>
</evidence>
<dbReference type="SUPFAM" id="SSF46785">
    <property type="entry name" value="Winged helix' DNA-binding domain"/>
    <property type="match status" value="1"/>
</dbReference>
<evidence type="ECO:0000256" key="5">
    <source>
        <dbReference type="ARBA" id="ARBA00022723"/>
    </source>
</evidence>
<evidence type="ECO:0000256" key="19">
    <source>
        <dbReference type="ARBA" id="ARBA00049360"/>
    </source>
</evidence>
<evidence type="ECO:0000256" key="2">
    <source>
        <dbReference type="ARBA" id="ARBA00004123"/>
    </source>
</evidence>
<dbReference type="GO" id="GO:0000724">
    <property type="term" value="P:double-strand break repair via homologous recombination"/>
    <property type="evidence" value="ECO:0007669"/>
    <property type="project" value="TreeGrafter"/>
</dbReference>
<evidence type="ECO:0000256" key="6">
    <source>
        <dbReference type="ARBA" id="ARBA00022741"/>
    </source>
</evidence>
<dbReference type="SMART" id="SM00487">
    <property type="entry name" value="DEXDc"/>
    <property type="match status" value="1"/>
</dbReference>
<dbReference type="Pfam" id="PF00270">
    <property type="entry name" value="DEAD"/>
    <property type="match status" value="1"/>
</dbReference>
<dbReference type="InterPro" id="IPR014001">
    <property type="entry name" value="Helicase_ATP-bd"/>
</dbReference>
<feature type="region of interest" description="Disordered" evidence="23">
    <location>
        <begin position="1149"/>
        <end position="1250"/>
    </location>
</feature>
<dbReference type="InterPro" id="IPR027417">
    <property type="entry name" value="P-loop_NTPase"/>
</dbReference>
<evidence type="ECO:0000313" key="24">
    <source>
        <dbReference type="EMBL" id="CAF2838059.1"/>
    </source>
</evidence>
<dbReference type="GO" id="GO:0006260">
    <property type="term" value="P:DNA replication"/>
    <property type="evidence" value="ECO:0007669"/>
    <property type="project" value="UniProtKB-KW"/>
</dbReference>
<dbReference type="GO" id="GO:0046872">
    <property type="term" value="F:metal ion binding"/>
    <property type="evidence" value="ECO:0007669"/>
    <property type="project" value="UniProtKB-KW"/>
</dbReference>
<dbReference type="PANTHER" id="PTHR13710:SF153">
    <property type="entry name" value="RECQ-LIKE DNA HELICASE BLM"/>
    <property type="match status" value="1"/>
</dbReference>
<dbReference type="InterPro" id="IPR044876">
    <property type="entry name" value="HRDC_dom_sf"/>
</dbReference>
<feature type="compositionally biased region" description="Basic and acidic residues" evidence="23">
    <location>
        <begin position="206"/>
        <end position="216"/>
    </location>
</feature>
<evidence type="ECO:0000256" key="13">
    <source>
        <dbReference type="ARBA" id="ARBA00023204"/>
    </source>
</evidence>
<dbReference type="FunFam" id="3.40.50.300:FF:000537">
    <property type="entry name" value="Bloom syndrome RecQ-like helicase"/>
    <property type="match status" value="1"/>
</dbReference>
<feature type="compositionally biased region" description="Basic residues" evidence="23">
    <location>
        <begin position="1175"/>
        <end position="1198"/>
    </location>
</feature>
<evidence type="ECO:0000256" key="20">
    <source>
        <dbReference type="ARBA" id="ARBA00073450"/>
    </source>
</evidence>
<dbReference type="EMBL" id="HG994593">
    <property type="protein sequence ID" value="CAF2838059.1"/>
    <property type="molecule type" value="Genomic_DNA"/>
</dbReference>
<keyword evidence="8" id="KW-0378">Hydrolase</keyword>
<dbReference type="GO" id="GO:0007131">
    <property type="term" value="P:reciprocal meiotic recombination"/>
    <property type="evidence" value="ECO:0007669"/>
    <property type="project" value="UniProtKB-ARBA"/>
</dbReference>
<dbReference type="GO" id="GO:0016787">
    <property type="term" value="F:hydrolase activity"/>
    <property type="evidence" value="ECO:0007669"/>
    <property type="project" value="UniProtKB-KW"/>
</dbReference>
<dbReference type="InterPro" id="IPR004589">
    <property type="entry name" value="DNA_helicase_ATP-dep_RecQ"/>
</dbReference>
<evidence type="ECO:0000313" key="25">
    <source>
        <dbReference type="Proteomes" id="UP000675881"/>
    </source>
</evidence>
<dbReference type="Pfam" id="PF16124">
    <property type="entry name" value="RecQ_Zn_bind"/>
    <property type="match status" value="1"/>
</dbReference>
<dbReference type="InterPro" id="IPR001650">
    <property type="entry name" value="Helicase_C-like"/>
</dbReference>
<keyword evidence="6" id="KW-0547">Nucleotide-binding</keyword>
<evidence type="ECO:0000256" key="9">
    <source>
        <dbReference type="ARBA" id="ARBA00022806"/>
    </source>
</evidence>
<feature type="compositionally biased region" description="Basic and acidic residues" evidence="23">
    <location>
        <begin position="142"/>
        <end position="161"/>
    </location>
</feature>
<keyword evidence="13" id="KW-0234">DNA repair</keyword>
<dbReference type="CDD" id="cd18794">
    <property type="entry name" value="SF2_C_RecQ"/>
    <property type="match status" value="1"/>
</dbReference>
<comment type="similarity">
    <text evidence="3">Belongs to the helicase family. RecQ subfamily.</text>
</comment>
<dbReference type="SMART" id="SM00490">
    <property type="entry name" value="HELICc"/>
    <property type="match status" value="1"/>
</dbReference>
<evidence type="ECO:0000256" key="15">
    <source>
        <dbReference type="ARBA" id="ARBA00023242"/>
    </source>
</evidence>
<dbReference type="PROSITE" id="PS51194">
    <property type="entry name" value="HELICASE_CTER"/>
    <property type="match status" value="1"/>
</dbReference>
<evidence type="ECO:0000256" key="21">
    <source>
        <dbReference type="ARBA" id="ARBA00076065"/>
    </source>
</evidence>
<evidence type="ECO:0000256" key="10">
    <source>
        <dbReference type="ARBA" id="ARBA00022833"/>
    </source>
</evidence>
<dbReference type="Gene3D" id="1.10.150.80">
    <property type="entry name" value="HRDC domain"/>
    <property type="match status" value="1"/>
</dbReference>
<dbReference type="GO" id="GO:0005737">
    <property type="term" value="C:cytoplasm"/>
    <property type="evidence" value="ECO:0007669"/>
    <property type="project" value="TreeGrafter"/>
</dbReference>
<comment type="subcellular location">
    <subcellularLocation>
        <location evidence="2">Nucleus</location>
    </subcellularLocation>
</comment>
<feature type="compositionally biased region" description="Gly residues" evidence="23">
    <location>
        <begin position="1241"/>
        <end position="1250"/>
    </location>
</feature>
<dbReference type="Proteomes" id="UP000675881">
    <property type="component" value="Chromosome 14"/>
</dbReference>
<dbReference type="EC" id="5.6.2.4" evidence="17"/>
<comment type="cofactor">
    <cofactor evidence="1">
        <name>Zn(2+)</name>
        <dbReference type="ChEBI" id="CHEBI:29105"/>
    </cofactor>
</comment>
<keyword evidence="11" id="KW-0067">ATP-binding</keyword>
<dbReference type="GO" id="GO:0005634">
    <property type="term" value="C:nucleus"/>
    <property type="evidence" value="ECO:0007669"/>
    <property type="project" value="UniProtKB-SubCell"/>
</dbReference>
<dbReference type="SMART" id="SM00956">
    <property type="entry name" value="RQC"/>
    <property type="match status" value="1"/>
</dbReference>
<dbReference type="InterPro" id="IPR018982">
    <property type="entry name" value="RQC_domain"/>
</dbReference>
<dbReference type="InterPro" id="IPR036390">
    <property type="entry name" value="WH_DNA-bd_sf"/>
</dbReference>
<evidence type="ECO:0000256" key="4">
    <source>
        <dbReference type="ARBA" id="ARBA00022705"/>
    </source>
</evidence>
<evidence type="ECO:0000256" key="23">
    <source>
        <dbReference type="SAM" id="MobiDB-lite"/>
    </source>
</evidence>
<comment type="catalytic activity">
    <reaction evidence="16">
        <text>Couples ATP hydrolysis with the unwinding of duplex DNA by translocating in the 3'-5' direction.</text>
        <dbReference type="EC" id="5.6.2.4"/>
    </reaction>
</comment>
<evidence type="ECO:0000256" key="12">
    <source>
        <dbReference type="ARBA" id="ARBA00023125"/>
    </source>
</evidence>
<dbReference type="NCBIfam" id="TIGR00614">
    <property type="entry name" value="recQ_fam"/>
    <property type="match status" value="1"/>
</dbReference>
<evidence type="ECO:0000256" key="3">
    <source>
        <dbReference type="ARBA" id="ARBA00005446"/>
    </source>
</evidence>
<dbReference type="PANTHER" id="PTHR13710">
    <property type="entry name" value="DNA HELICASE RECQ FAMILY MEMBER"/>
    <property type="match status" value="1"/>
</dbReference>
<dbReference type="GO" id="GO:0005694">
    <property type="term" value="C:chromosome"/>
    <property type="evidence" value="ECO:0007669"/>
    <property type="project" value="TreeGrafter"/>
</dbReference>
<dbReference type="Pfam" id="PF00271">
    <property type="entry name" value="Helicase_C"/>
    <property type="match status" value="1"/>
</dbReference>
<feature type="compositionally biased region" description="Polar residues" evidence="23">
    <location>
        <begin position="174"/>
        <end position="187"/>
    </location>
</feature>
<feature type="compositionally biased region" description="Polar residues" evidence="23">
    <location>
        <begin position="338"/>
        <end position="371"/>
    </location>
</feature>
<dbReference type="OrthoDB" id="10261556at2759"/>
<dbReference type="PROSITE" id="PS51192">
    <property type="entry name" value="HELICASE_ATP_BIND_1"/>
    <property type="match status" value="1"/>
</dbReference>
<feature type="region of interest" description="Disordered" evidence="23">
    <location>
        <begin position="1"/>
        <end position="24"/>
    </location>
</feature>
<dbReference type="GO" id="GO:0043138">
    <property type="term" value="F:3'-5' DNA helicase activity"/>
    <property type="evidence" value="ECO:0007669"/>
    <property type="project" value="UniProtKB-EC"/>
</dbReference>
<dbReference type="GO" id="GO:0003677">
    <property type="term" value="F:DNA binding"/>
    <property type="evidence" value="ECO:0007669"/>
    <property type="project" value="UniProtKB-KW"/>
</dbReference>
<dbReference type="InterPro" id="IPR011545">
    <property type="entry name" value="DEAD/DEAH_box_helicase_dom"/>
</dbReference>
<keyword evidence="7" id="KW-0227">DNA damage</keyword>
<feature type="compositionally biased region" description="Polar residues" evidence="23">
    <location>
        <begin position="404"/>
        <end position="417"/>
    </location>
</feature>
<keyword evidence="9 24" id="KW-0347">Helicase</keyword>
<keyword evidence="25" id="KW-1185">Reference proteome</keyword>
<sequence length="1250" mass="141915">MVKKNVVESPMEEELPSGATPDFCLLDEDEDDFYDQVFSKGGTKDDDVIPLTPSPCGSRKVYEPRLSPPPQELLHSLIDEDEQEGKRNPFIDDEEEEELHVKNKPQPKSPILSSKKQLHSSDDDPITFKPNTSSNIYKKGNVIREDSEDECKSSQDDEHPDFSFSFSSKLSRSTKPTTQPSKFQFNLNLKKMNNKSISPLKISQTPKKDPPKHSLIEDDEFIDESPNKGPAPSKRRGRTLSHSSSGGLKKDRQTLTLKDTYLKIRGKRVVHKDHSRMAEFETQELQSHYTSCLKTLVNFYRGKYIPSNLVDKENLDHLWELTDKISVKLSSLSDQIAKQSQKNDNSSPILSHLSQVDPQPSGSVPKASSQEKFVFQKPRNENSKSWNVQTPPKNPIQYEEDDLNNYSQRKSNTSLSFSERRNDKPWNTQSKKNPIQYEDDELDHHFEHHDTMQVIEDFETQNEVIRFQDPMSKSLDEGSCINYTDALYEKPSRINIEGRFLGDARNDGNDKELLRKDFSFSSELFKKLKSKFGIRDFRPNQLPAVNAALLNHDTFVLMPTGGGKSLCYQLPASIQGGVTVVISPLVSLIYDQVSKLNGLGIPADHLSGDDYGRQRKIYDKLRLLTPGLTLLYVTPEKISASNELNGVFSSLYSRKLLNRFVIDEAHCVSQWGHDFRPDYKLLHKLRSVYPEVPFMALTATATPRVRTDILHQLNMKSPKWFLSSFNRQNLIYEVKPKKGKSITKDIVSMIQKDWMRQSGIIYCLSRKECDKTAEDLTASGIKALSYHAGLKDSERSRVQDQWIKDKVKVVCATIAFGMGIDKPDVRYVMHYSLPKSIEGYYQESGRAGRDGRPSNCILFYSYGDMHRLRKLIEMDSNANYQAQKTHHENLHAMVSYCENTTDCRRAMQLHSDRVKSDVTTFAKSIIEMVIRLSGRSRFDQKNFTLNHMVDILRGMKNKKVLNSQWDTDPAYNTAKQMGLSDCNRIVRKLVLEGYLWEDLVVSKEGVAMAYVKIGPNSNKIINGQNKIYIDMAPSRASVASLSSSLEKTPPEEESDECLKKLEEDCFDALRDFIAIEHPELNNCYAALPVDCYREIASKLPVNKEDMLDVVHMTEVRYASYGESLIPICVEFLDKRMNYLEDLQTAEMLRKEEEDNSGSPYFPSSNVDSKGWMSKSKGKGKYFRGRGGSRKSYRGKRKSGNTSRTGSSLKRTGGSPTKKRGRGGSGSTSGLRLMALPKPRPGLGGGTFSLN</sequence>
<evidence type="ECO:0000256" key="14">
    <source>
        <dbReference type="ARBA" id="ARBA00023235"/>
    </source>
</evidence>
<dbReference type="Gene3D" id="3.40.50.300">
    <property type="entry name" value="P-loop containing nucleotide triphosphate hydrolases"/>
    <property type="match status" value="2"/>
</dbReference>
<keyword evidence="14" id="KW-0413">Isomerase</keyword>
<proteinExistence type="inferred from homology"/>
<dbReference type="AlphaFoldDB" id="A0A7R8CJ01"/>
<evidence type="ECO:0000256" key="7">
    <source>
        <dbReference type="ARBA" id="ARBA00022763"/>
    </source>
</evidence>
<accession>A0A7R8CJ01</accession>
<feature type="region of interest" description="Disordered" evidence="23">
    <location>
        <begin position="338"/>
        <end position="433"/>
    </location>
</feature>
<keyword evidence="10" id="KW-0862">Zinc</keyword>
<keyword evidence="4" id="KW-0235">DNA replication</keyword>
<evidence type="ECO:0000256" key="1">
    <source>
        <dbReference type="ARBA" id="ARBA00001947"/>
    </source>
</evidence>
<dbReference type="Pfam" id="PF09382">
    <property type="entry name" value="RQC"/>
    <property type="match status" value="1"/>
</dbReference>
<dbReference type="SUPFAM" id="SSF52540">
    <property type="entry name" value="P-loop containing nucleoside triphosphate hydrolases"/>
    <property type="match status" value="1"/>
</dbReference>
<evidence type="ECO:0000256" key="8">
    <source>
        <dbReference type="ARBA" id="ARBA00022801"/>
    </source>
</evidence>
<gene>
    <name evidence="24" type="ORF">LSAA_5507</name>
</gene>
<comment type="catalytic activity">
    <reaction evidence="19">
        <text>ATP + H2O = ADP + phosphate + H(+)</text>
        <dbReference type="Rhea" id="RHEA:13065"/>
        <dbReference type="ChEBI" id="CHEBI:15377"/>
        <dbReference type="ChEBI" id="CHEBI:15378"/>
        <dbReference type="ChEBI" id="CHEBI:30616"/>
        <dbReference type="ChEBI" id="CHEBI:43474"/>
        <dbReference type="ChEBI" id="CHEBI:456216"/>
    </reaction>
</comment>
<protein>
    <recommendedName>
        <fullName evidence="20">RecQ-like DNA helicase BLM</fullName>
        <ecNumber evidence="17">5.6.2.4</ecNumber>
    </recommendedName>
    <alternativeName>
        <fullName evidence="21">Bloom syndrome protein homolog</fullName>
    </alternativeName>
    <alternativeName>
        <fullName evidence="18">DNA 3'-5' helicase BLM</fullName>
    </alternativeName>
    <alternativeName>
        <fullName evidence="22">RecQ helicase homolog</fullName>
    </alternativeName>
</protein>
<evidence type="ECO:0000256" key="16">
    <source>
        <dbReference type="ARBA" id="ARBA00034617"/>
    </source>
</evidence>
<dbReference type="GO" id="GO:0009378">
    <property type="term" value="F:four-way junction helicase activity"/>
    <property type="evidence" value="ECO:0007669"/>
    <property type="project" value="TreeGrafter"/>
</dbReference>
<reference evidence="24" key="1">
    <citation type="submission" date="2021-02" db="EMBL/GenBank/DDBJ databases">
        <authorList>
            <person name="Bekaert M."/>
        </authorList>
    </citation>
    <scope>NUCLEOTIDE SEQUENCE</scope>
    <source>
        <strain evidence="24">IoA-00</strain>
    </source>
</reference>
<keyword evidence="12" id="KW-0238">DNA-binding</keyword>
<feature type="region of interest" description="Disordered" evidence="23">
    <location>
        <begin position="36"/>
        <end position="252"/>
    </location>
</feature>
<dbReference type="InterPro" id="IPR036388">
    <property type="entry name" value="WH-like_DNA-bd_sf"/>
</dbReference>
<dbReference type="FunFam" id="3.40.50.300:FF:000340">
    <property type="entry name" value="Bloom syndrome, RecQ helicase"/>
    <property type="match status" value="1"/>
</dbReference>
<feature type="compositionally biased region" description="Polar residues" evidence="23">
    <location>
        <begin position="194"/>
        <end position="205"/>
    </location>
</feature>
<organism evidence="24 25">
    <name type="scientific">Lepeophtheirus salmonis</name>
    <name type="common">Salmon louse</name>
    <name type="synonym">Caligus salmonis</name>
    <dbReference type="NCBI Taxonomy" id="72036"/>
    <lineage>
        <taxon>Eukaryota</taxon>
        <taxon>Metazoa</taxon>
        <taxon>Ecdysozoa</taxon>
        <taxon>Arthropoda</taxon>
        <taxon>Crustacea</taxon>
        <taxon>Multicrustacea</taxon>
        <taxon>Hexanauplia</taxon>
        <taxon>Copepoda</taxon>
        <taxon>Siphonostomatoida</taxon>
        <taxon>Caligidae</taxon>
        <taxon>Lepeophtheirus</taxon>
    </lineage>
</organism>
<feature type="compositionally biased region" description="Low complexity" evidence="23">
    <location>
        <begin position="162"/>
        <end position="173"/>
    </location>
</feature>
<keyword evidence="5" id="KW-0479">Metal-binding</keyword>
<name>A0A7R8CJ01_LEPSM</name>
<dbReference type="GO" id="GO:0005524">
    <property type="term" value="F:ATP binding"/>
    <property type="evidence" value="ECO:0007669"/>
    <property type="project" value="UniProtKB-KW"/>
</dbReference>
<keyword evidence="15" id="KW-0539">Nucleus</keyword>
<dbReference type="Gene3D" id="1.10.10.10">
    <property type="entry name" value="Winged helix-like DNA-binding domain superfamily/Winged helix DNA-binding domain"/>
    <property type="match status" value="1"/>
</dbReference>
<dbReference type="InterPro" id="IPR032284">
    <property type="entry name" value="RecQ_Zn-bd"/>
</dbReference>
<feature type="compositionally biased region" description="Polar residues" evidence="23">
    <location>
        <begin position="1156"/>
        <end position="1167"/>
    </location>
</feature>
<evidence type="ECO:0000256" key="17">
    <source>
        <dbReference type="ARBA" id="ARBA00034808"/>
    </source>
</evidence>